<dbReference type="SUPFAM" id="SSF54928">
    <property type="entry name" value="RNA-binding domain, RBD"/>
    <property type="match status" value="3"/>
</dbReference>
<evidence type="ECO:0000256" key="5">
    <source>
        <dbReference type="PROSITE-ProRule" id="PRU00176"/>
    </source>
</evidence>
<dbReference type="OMA" id="WSCTAQD"/>
<reference evidence="8" key="2">
    <citation type="submission" date="2025-09" db="UniProtKB">
        <authorList>
            <consortium name="Ensembl"/>
        </authorList>
    </citation>
    <scope>IDENTIFICATION</scope>
</reference>
<dbReference type="Proteomes" id="UP000694380">
    <property type="component" value="Unplaced"/>
</dbReference>
<dbReference type="InterPro" id="IPR034426">
    <property type="entry name" value="GRSF1_RRM3"/>
</dbReference>
<dbReference type="GO" id="GO:0003729">
    <property type="term" value="F:mRNA binding"/>
    <property type="evidence" value="ECO:0007669"/>
    <property type="project" value="Ensembl"/>
</dbReference>
<dbReference type="PANTHER" id="PTHR13976">
    <property type="entry name" value="HETEROGENEOUS NUCLEAR RIBONUCLEOPROTEIN-RELATED"/>
    <property type="match status" value="1"/>
</dbReference>
<feature type="compositionally biased region" description="Pro residues" evidence="6">
    <location>
        <begin position="56"/>
        <end position="71"/>
    </location>
</feature>
<dbReference type="AlphaFoldDB" id="A0A8C3I352"/>
<organism evidence="8 9">
    <name type="scientific">Chrysemys picta bellii</name>
    <name type="common">Western painted turtle</name>
    <name type="synonym">Emys bellii</name>
    <dbReference type="NCBI Taxonomy" id="8478"/>
    <lineage>
        <taxon>Eukaryota</taxon>
        <taxon>Metazoa</taxon>
        <taxon>Chordata</taxon>
        <taxon>Craniata</taxon>
        <taxon>Vertebrata</taxon>
        <taxon>Euteleostomi</taxon>
        <taxon>Archelosauria</taxon>
        <taxon>Testudinata</taxon>
        <taxon>Testudines</taxon>
        <taxon>Cryptodira</taxon>
        <taxon>Durocryptodira</taxon>
        <taxon>Testudinoidea</taxon>
        <taxon>Emydidae</taxon>
        <taxon>Chrysemys</taxon>
    </lineage>
</organism>
<evidence type="ECO:0000256" key="6">
    <source>
        <dbReference type="SAM" id="MobiDB-lite"/>
    </source>
</evidence>
<dbReference type="PROSITE" id="PS50102">
    <property type="entry name" value="RRM"/>
    <property type="match status" value="2"/>
</dbReference>
<feature type="compositionally biased region" description="Low complexity" evidence="6">
    <location>
        <begin position="42"/>
        <end position="55"/>
    </location>
</feature>
<dbReference type="Gene3D" id="3.30.70.330">
    <property type="match status" value="3"/>
</dbReference>
<dbReference type="GO" id="GO:0000962">
    <property type="term" value="P:positive regulation of mitochondrial RNA catabolic process"/>
    <property type="evidence" value="ECO:0007669"/>
    <property type="project" value="Ensembl"/>
</dbReference>
<feature type="compositionally biased region" description="Polar residues" evidence="6">
    <location>
        <begin position="166"/>
        <end position="175"/>
    </location>
</feature>
<dbReference type="GO" id="GO:0009952">
    <property type="term" value="P:anterior/posterior pattern specification"/>
    <property type="evidence" value="ECO:0007669"/>
    <property type="project" value="Ensembl"/>
</dbReference>
<accession>A0A8C3I352</accession>
<dbReference type="FunFam" id="3.30.70.330:FF:000071">
    <property type="entry name" value="heterogeneous nuclear ribonucleoprotein H isoform X1"/>
    <property type="match status" value="1"/>
</dbReference>
<feature type="compositionally biased region" description="Pro residues" evidence="6">
    <location>
        <begin position="23"/>
        <end position="33"/>
    </location>
</feature>
<dbReference type="InterPro" id="IPR050666">
    <property type="entry name" value="ESRP"/>
</dbReference>
<dbReference type="FunFam" id="3.30.70.330:FF:000131">
    <property type="entry name" value="Heterogeneous nuclear ribonucleoprotein h3 isoform"/>
    <property type="match status" value="1"/>
</dbReference>
<keyword evidence="2" id="KW-0507">mRNA processing</keyword>
<sequence>MAGGAKPLGQAGPGPARHGGQPGPRPAAAPGPPGKGRRSRPPRATWCPRSRACAGPAPPSPPPRLASPPPMAGTRWVLGALLRGCGCSCSSCQRTGAACLPLRPAAASASGLSGRRRLLLLLGRAAAQSRGLQVAVAAGSLPLAGPGFGALRGPLLHQAHPGRSYGQDSGSSFQDESPPLSEHAPIPSKTGEEDDVFLIRAQGLPYSCTVEDVLNFFADCRIRNGESGIHFLLNRDGRRRGDALIELESEQDVQNALEKHRKYMGQRYVEVFEIHNEDVDAIMKSLQSSSSPAVNDGVVRLRGLPYNCTEADVAEFFAGLDIVEMTFVMDHRGRRKTGEAFVQFAAPQMANQALLKHKEEIGHRYIEIFPSRRSEVRTHSGLFRGKKMNTYPSTKPIEESESVFEENEQGQPLGLTADCESEKEKDSYREVIDEPRAASEFGSTLSLLHFVHLRGLPFHASAQDIVNFFAPLKPAKITMEYNSSGKATGEADVHFETLDDAVAAMAKNRSHVQHRYIELFLNSSPKRKQDC</sequence>
<dbReference type="InterPro" id="IPR012677">
    <property type="entry name" value="Nucleotide-bd_a/b_plait_sf"/>
</dbReference>
<keyword evidence="9" id="KW-1185">Reference proteome</keyword>
<dbReference type="GO" id="GO:0016331">
    <property type="term" value="P:morphogenesis of embryonic epithelium"/>
    <property type="evidence" value="ECO:0007669"/>
    <property type="project" value="Ensembl"/>
</dbReference>
<feature type="region of interest" description="Disordered" evidence="6">
    <location>
        <begin position="1"/>
        <end position="71"/>
    </location>
</feature>
<evidence type="ECO:0000256" key="2">
    <source>
        <dbReference type="ARBA" id="ARBA00022664"/>
    </source>
</evidence>
<dbReference type="Pfam" id="PF00076">
    <property type="entry name" value="RRM_1"/>
    <property type="match status" value="1"/>
</dbReference>
<dbReference type="CDD" id="cd12505">
    <property type="entry name" value="RRM2_GRSF1"/>
    <property type="match status" value="1"/>
</dbReference>
<dbReference type="GO" id="GO:0042645">
    <property type="term" value="C:mitochondrial nucleoid"/>
    <property type="evidence" value="ECO:0007669"/>
    <property type="project" value="Ensembl"/>
</dbReference>
<evidence type="ECO:0000256" key="3">
    <source>
        <dbReference type="ARBA" id="ARBA00022737"/>
    </source>
</evidence>
<feature type="compositionally biased region" description="Low complexity" evidence="6">
    <location>
        <begin position="9"/>
        <end position="19"/>
    </location>
</feature>
<name>A0A8C3I352_CHRPI</name>
<dbReference type="SMART" id="SM00360">
    <property type="entry name" value="RRM"/>
    <property type="match status" value="3"/>
</dbReference>
<keyword evidence="1" id="KW-0597">Phosphoprotein</keyword>
<dbReference type="InterPro" id="IPR000504">
    <property type="entry name" value="RRM_dom"/>
</dbReference>
<evidence type="ECO:0000259" key="7">
    <source>
        <dbReference type="PROSITE" id="PS50102"/>
    </source>
</evidence>
<dbReference type="GO" id="GO:0006397">
    <property type="term" value="P:mRNA processing"/>
    <property type="evidence" value="ECO:0007669"/>
    <property type="project" value="UniProtKB-KW"/>
</dbReference>
<keyword evidence="4 5" id="KW-0694">RNA-binding</keyword>
<gene>
    <name evidence="8" type="primary">GRSF1</name>
</gene>
<dbReference type="InterPro" id="IPR035979">
    <property type="entry name" value="RBD_domain_sf"/>
</dbReference>
<dbReference type="GO" id="GO:0035770">
    <property type="term" value="C:ribonucleoprotein granule"/>
    <property type="evidence" value="ECO:0007669"/>
    <property type="project" value="Ensembl"/>
</dbReference>
<evidence type="ECO:0000313" key="9">
    <source>
        <dbReference type="Proteomes" id="UP000694380"/>
    </source>
</evidence>
<evidence type="ECO:0000256" key="1">
    <source>
        <dbReference type="ARBA" id="ARBA00022553"/>
    </source>
</evidence>
<dbReference type="CDD" id="cd12730">
    <property type="entry name" value="RRM1_GRSF1"/>
    <property type="match status" value="1"/>
</dbReference>
<evidence type="ECO:0000313" key="8">
    <source>
        <dbReference type="Ensembl" id="ENSCPBP00000027598.1"/>
    </source>
</evidence>
<dbReference type="GeneTree" id="ENSGT00940000158529"/>
<keyword evidence="3" id="KW-0677">Repeat</keyword>
<feature type="domain" description="RRM" evidence="7">
    <location>
        <begin position="449"/>
        <end position="524"/>
    </location>
</feature>
<protein>
    <submittedName>
        <fullName evidence="8">G-rich RNA sequence binding factor 1</fullName>
    </submittedName>
</protein>
<feature type="region of interest" description="Disordered" evidence="6">
    <location>
        <begin position="159"/>
        <end position="191"/>
    </location>
</feature>
<dbReference type="Ensembl" id="ENSCPBT00000032468.1">
    <property type="protein sequence ID" value="ENSCPBP00000027598.1"/>
    <property type="gene ID" value="ENSCPBG00000019502.1"/>
</dbReference>
<dbReference type="CDD" id="cd12733">
    <property type="entry name" value="RRM3_GRSF1"/>
    <property type="match status" value="1"/>
</dbReference>
<proteinExistence type="predicted"/>
<dbReference type="InterPro" id="IPR034425">
    <property type="entry name" value="GRSF1_RRM1"/>
</dbReference>
<feature type="domain" description="RRM" evidence="7">
    <location>
        <begin position="297"/>
        <end position="373"/>
    </location>
</feature>
<evidence type="ECO:0000256" key="4">
    <source>
        <dbReference type="ARBA" id="ARBA00022884"/>
    </source>
</evidence>
<reference evidence="8" key="1">
    <citation type="submission" date="2025-08" db="UniProtKB">
        <authorList>
            <consortium name="Ensembl"/>
        </authorList>
    </citation>
    <scope>IDENTIFICATION</scope>
</reference>
<dbReference type="InterPro" id="IPR034424">
    <property type="entry name" value="GRSF-1_RRM2"/>
</dbReference>